<dbReference type="Gene3D" id="1.20.120.80">
    <property type="entry name" value="Cytochrome c oxidase, subunit III, four-helix bundle"/>
    <property type="match status" value="1"/>
</dbReference>
<feature type="transmembrane region" description="Helical" evidence="9">
    <location>
        <begin position="124"/>
        <end position="147"/>
    </location>
</feature>
<sequence length="261" mass="30590">MMMNNHFFHLVTHSPWPILVALNLLNLGTAIVGMIVYSDYALMMISIIVLIAISSQWWRDIIREALYEGTRSVKINQTMGLGMLFFIVSEVWFFISFFWSYFYYSLSPDFTIGMAWPAHGIQPMSFMDIPLLNTLTLLTSGFFVTWSHHALVNHDYKQASLALCLSILSGLYFVIIQAYEYMNSTFSFNDSVFGNSFYILTGFHGIHVMIGLIFISISWFRMVSIQFSPSSFHGYEYSIWYWHFVDLVWLFLYTFLYWWGM</sequence>
<evidence type="ECO:0000256" key="6">
    <source>
        <dbReference type="ARBA" id="ARBA00022989"/>
    </source>
</evidence>
<evidence type="ECO:0000256" key="9">
    <source>
        <dbReference type="SAM" id="Phobius"/>
    </source>
</evidence>
<keyword evidence="6 9" id="KW-1133">Transmembrane helix</keyword>
<feature type="transmembrane region" description="Helical" evidence="9">
    <location>
        <begin position="159"/>
        <end position="179"/>
    </location>
</feature>
<evidence type="ECO:0000256" key="5">
    <source>
        <dbReference type="ARBA" id="ARBA00022967"/>
    </source>
</evidence>
<dbReference type="CDD" id="cd01665">
    <property type="entry name" value="Cyt_c_Oxidase_III"/>
    <property type="match status" value="1"/>
</dbReference>
<dbReference type="InterPro" id="IPR033945">
    <property type="entry name" value="Cyt_c_oxase_su3_dom"/>
</dbReference>
<gene>
    <name evidence="11" type="primary">COX3</name>
    <name evidence="11" type="ORF">MTSISI_0012</name>
</gene>
<feature type="transmembrane region" description="Helical" evidence="9">
    <location>
        <begin position="79"/>
        <end position="104"/>
    </location>
</feature>
<dbReference type="GO" id="GO:0004129">
    <property type="term" value="F:cytochrome-c oxidase activity"/>
    <property type="evidence" value="ECO:0007669"/>
    <property type="project" value="InterPro"/>
</dbReference>
<evidence type="ECO:0000256" key="3">
    <source>
        <dbReference type="ARBA" id="ARBA00015944"/>
    </source>
</evidence>
<evidence type="ECO:0000256" key="8">
    <source>
        <dbReference type="RuleBase" id="RU003375"/>
    </source>
</evidence>
<reference evidence="11" key="1">
    <citation type="submission" date="2020-08" db="EMBL/GenBank/DDBJ databases">
        <authorList>
            <person name="Santos-Garcia D."/>
            <person name="Santos-Garcia D."/>
            <person name="Santos-Garcia D."/>
        </authorList>
    </citation>
    <scope>NUCLEOTIDE SEQUENCE [LARGE SCALE GENOMIC DNA]</scope>
</reference>
<evidence type="ECO:0000256" key="7">
    <source>
        <dbReference type="ARBA" id="ARBA00023136"/>
    </source>
</evidence>
<dbReference type="AlphaFoldDB" id="A0A7G2CTE8"/>
<organism evidence="11">
    <name type="scientific">Singhiella simplex</name>
    <dbReference type="NCBI Taxonomy" id="1608328"/>
    <lineage>
        <taxon>Eukaryota</taxon>
        <taxon>Metazoa</taxon>
        <taxon>Ecdysozoa</taxon>
        <taxon>Arthropoda</taxon>
        <taxon>Hexapoda</taxon>
        <taxon>Insecta</taxon>
        <taxon>Pterygota</taxon>
        <taxon>Neoptera</taxon>
        <taxon>Paraneoptera</taxon>
        <taxon>Hemiptera</taxon>
        <taxon>Sternorrhyncha</taxon>
        <taxon>Aleyrodoidea</taxon>
        <taxon>Aleyrodidae</taxon>
        <taxon>Aleyrodinae</taxon>
        <taxon>Singhiella</taxon>
    </lineage>
</organism>
<evidence type="ECO:0000256" key="4">
    <source>
        <dbReference type="ARBA" id="ARBA00022692"/>
    </source>
</evidence>
<dbReference type="SUPFAM" id="SSF81452">
    <property type="entry name" value="Cytochrome c oxidase subunit III-like"/>
    <property type="match status" value="1"/>
</dbReference>
<keyword evidence="8 11" id="KW-0496">Mitochondrion</keyword>
<protein>
    <recommendedName>
        <fullName evidence="3 8">Cytochrome c oxidase subunit 3</fullName>
    </recommendedName>
</protein>
<keyword evidence="5" id="KW-1278">Translocase</keyword>
<dbReference type="InterPro" id="IPR035973">
    <property type="entry name" value="Cyt_c_oxidase_su3-like_sf"/>
</dbReference>
<feature type="transmembrane region" description="Helical" evidence="9">
    <location>
        <begin position="40"/>
        <end position="58"/>
    </location>
</feature>
<name>A0A7G2CTE8_9HEMI</name>
<dbReference type="GO" id="GO:0016020">
    <property type="term" value="C:membrane"/>
    <property type="evidence" value="ECO:0007669"/>
    <property type="project" value="UniProtKB-SubCell"/>
</dbReference>
<geneLocation type="mitochondrion" evidence="11"/>
<dbReference type="PROSITE" id="PS50253">
    <property type="entry name" value="COX3"/>
    <property type="match status" value="1"/>
</dbReference>
<feature type="domain" description="Heme-copper oxidase subunit III family profile" evidence="10">
    <location>
        <begin position="4"/>
        <end position="261"/>
    </location>
</feature>
<evidence type="ECO:0000256" key="2">
    <source>
        <dbReference type="ARBA" id="ARBA00010581"/>
    </source>
</evidence>
<feature type="transmembrane region" description="Helical" evidence="9">
    <location>
        <begin position="199"/>
        <end position="220"/>
    </location>
</feature>
<comment type="similarity">
    <text evidence="2 8">Belongs to the cytochrome c oxidase subunit 3 family.</text>
</comment>
<comment type="function">
    <text evidence="8">Component of the cytochrome c oxidase, the last enzyme in the mitochondrial electron transport chain which drives oxidative phosphorylation. The respiratory chain contains 3 multisubunit complexes succinate dehydrogenase (complex II, CII), ubiquinol-cytochrome c oxidoreductase (cytochrome b-c1 complex, complex III, CIII) and cytochrome c oxidase (complex IV, CIV), that cooperate to transfer electrons derived from NADH and succinate to molecular oxygen, creating an electrochemical gradient over the inner membrane that drives transmembrane transport and the ATP synthase. Cytochrome c oxidase is the component of the respiratory chain that catalyzes the reduction of oxygen to water. Electrons originating from reduced cytochrome c in the intermembrane space (IMS) are transferred via the dinuclear copper A center (CU(A)) of subunit 2 and heme A of subunit 1 to the active site in subunit 1, a binuclear center (BNC) formed by heme A3 and copper B (CU(B)). The BNC reduces molecular oxygen to 2 water molecules using 4 electrons from cytochrome c in the IMS and 4 protons from the mitochondrial matrix.</text>
</comment>
<dbReference type="Gene3D" id="1.10.287.70">
    <property type="match status" value="1"/>
</dbReference>
<feature type="transmembrane region" description="Helical" evidence="9">
    <location>
        <begin position="240"/>
        <end position="259"/>
    </location>
</feature>
<dbReference type="GO" id="GO:0006123">
    <property type="term" value="P:mitochondrial electron transport, cytochrome c to oxygen"/>
    <property type="evidence" value="ECO:0007669"/>
    <property type="project" value="TreeGrafter"/>
</dbReference>
<dbReference type="InterPro" id="IPR024791">
    <property type="entry name" value="Cyt_c/ubiquinol_Oxase_su3"/>
</dbReference>
<comment type="subcellular location">
    <subcellularLocation>
        <location evidence="1">Membrane</location>
        <topology evidence="1">Multi-pass membrane protein</topology>
    </subcellularLocation>
</comment>
<accession>A0A7G2CTE8</accession>
<dbReference type="InterPro" id="IPR000298">
    <property type="entry name" value="Cyt_c_oxidase-like_su3"/>
</dbReference>
<dbReference type="GO" id="GO:0005739">
    <property type="term" value="C:mitochondrion"/>
    <property type="evidence" value="ECO:0007669"/>
    <property type="project" value="TreeGrafter"/>
</dbReference>
<evidence type="ECO:0000313" key="11">
    <source>
        <dbReference type="EMBL" id="CAD5105744.1"/>
    </source>
</evidence>
<keyword evidence="7 9" id="KW-0472">Membrane</keyword>
<dbReference type="EMBL" id="LR877885">
    <property type="protein sequence ID" value="CAD5105744.1"/>
    <property type="molecule type" value="Genomic_DNA"/>
</dbReference>
<proteinExistence type="inferred from homology"/>
<dbReference type="PANTHER" id="PTHR11403:SF7">
    <property type="entry name" value="CYTOCHROME C OXIDASE SUBUNIT 3"/>
    <property type="match status" value="1"/>
</dbReference>
<evidence type="ECO:0000259" key="10">
    <source>
        <dbReference type="PROSITE" id="PS50253"/>
    </source>
</evidence>
<keyword evidence="4 8" id="KW-0812">Transmembrane</keyword>
<dbReference type="InterPro" id="IPR013833">
    <property type="entry name" value="Cyt_c_oxidase_su3_a-hlx"/>
</dbReference>
<evidence type="ECO:0000256" key="1">
    <source>
        <dbReference type="ARBA" id="ARBA00004141"/>
    </source>
</evidence>
<dbReference type="Pfam" id="PF00510">
    <property type="entry name" value="COX3"/>
    <property type="match status" value="1"/>
</dbReference>
<dbReference type="PANTHER" id="PTHR11403">
    <property type="entry name" value="CYTOCHROME C OXIDASE SUBUNIT III"/>
    <property type="match status" value="1"/>
</dbReference>